<evidence type="ECO:0008006" key="4">
    <source>
        <dbReference type="Google" id="ProtNLM"/>
    </source>
</evidence>
<evidence type="ECO:0000313" key="3">
    <source>
        <dbReference type="Proteomes" id="UP000308114"/>
    </source>
</evidence>
<name>A0A4U2PRB1_9BACL</name>
<gene>
    <name evidence="2" type="ORF">C1I60_19475</name>
</gene>
<dbReference type="SUPFAM" id="SSF141571">
    <property type="entry name" value="Pentapeptide repeat-like"/>
    <property type="match status" value="1"/>
</dbReference>
<organism evidence="2 3">
    <name type="scientific">Paenibacillus terrae</name>
    <dbReference type="NCBI Taxonomy" id="159743"/>
    <lineage>
        <taxon>Bacteria</taxon>
        <taxon>Bacillati</taxon>
        <taxon>Bacillota</taxon>
        <taxon>Bacilli</taxon>
        <taxon>Bacillales</taxon>
        <taxon>Paenibacillaceae</taxon>
        <taxon>Paenibacillus</taxon>
    </lineage>
</organism>
<sequence length="299" mass="33195">MLSEAVAPLSEERRRSIRADCEKCIGLCCVALRFSASDGFPIDKNAGQPCVHLQKDFRCGIHESLSKPGLKGCVSFDCFGAGQKVSQVSFAGQDWQSSPEVAPKMFKVFTTMMQIHELLWYLTEAVMLQPARSIYDQIQALLEETERLTYLSPDDLLKLDVGEHRASVNVLLLKTSELVRAEVHQKQKGHHTGQKRRSGGKKNIDRGADLIGADLRKVDLRGANLRGAYLIAADLRGNNLTGADLIGADFRNADLRGTDLSNSIFLTQNQINSAKGDHSTKLPSALQRPEHWKHMNWTI</sequence>
<dbReference type="PANTHER" id="PTHR14136">
    <property type="entry name" value="BTB_POZ DOMAIN-CONTAINING PROTEIN KCTD9"/>
    <property type="match status" value="1"/>
</dbReference>
<accession>A0A4U2PRB1</accession>
<dbReference type="Pfam" id="PF00805">
    <property type="entry name" value="Pentapeptide"/>
    <property type="match status" value="1"/>
</dbReference>
<feature type="region of interest" description="Disordered" evidence="1">
    <location>
        <begin position="183"/>
        <end position="205"/>
    </location>
</feature>
<feature type="compositionally biased region" description="Basic residues" evidence="1">
    <location>
        <begin position="186"/>
        <end position="200"/>
    </location>
</feature>
<dbReference type="RefSeq" id="WP_137063855.1">
    <property type="nucleotide sequence ID" value="NZ_PNXQ01000016.1"/>
</dbReference>
<dbReference type="PANTHER" id="PTHR14136:SF37">
    <property type="entry name" value="PENTAPEPTIDE REPEAT-CONTAINING PROTEIN"/>
    <property type="match status" value="1"/>
</dbReference>
<evidence type="ECO:0000313" key="2">
    <source>
        <dbReference type="EMBL" id="TKH42242.1"/>
    </source>
</evidence>
<comment type="caution">
    <text evidence="2">The sequence shown here is derived from an EMBL/GenBank/DDBJ whole genome shotgun (WGS) entry which is preliminary data.</text>
</comment>
<dbReference type="Proteomes" id="UP000308114">
    <property type="component" value="Unassembled WGS sequence"/>
</dbReference>
<proteinExistence type="predicted"/>
<dbReference type="EMBL" id="PNXQ01000016">
    <property type="protein sequence ID" value="TKH42242.1"/>
    <property type="molecule type" value="Genomic_DNA"/>
</dbReference>
<evidence type="ECO:0000256" key="1">
    <source>
        <dbReference type="SAM" id="MobiDB-lite"/>
    </source>
</evidence>
<dbReference type="InterPro" id="IPR051082">
    <property type="entry name" value="Pentapeptide-BTB/POZ_domain"/>
</dbReference>
<dbReference type="InterPro" id="IPR001646">
    <property type="entry name" value="5peptide_repeat"/>
</dbReference>
<dbReference type="AlphaFoldDB" id="A0A4U2PRB1"/>
<protein>
    <recommendedName>
        <fullName evidence="4">Pentapeptide repeat-containing protein</fullName>
    </recommendedName>
</protein>
<dbReference type="Gene3D" id="2.160.20.80">
    <property type="entry name" value="E3 ubiquitin-protein ligase SopA"/>
    <property type="match status" value="1"/>
</dbReference>
<reference evidence="2 3" key="1">
    <citation type="submission" date="2018-01" db="EMBL/GenBank/DDBJ databases">
        <title>Bacillales members from the olive rhizosphere are effective biological control agents against Verticillium dahliae.</title>
        <authorList>
            <person name="Gomez-Lama C."/>
            <person name="Legarda G."/>
            <person name="Ruano-Rosa D."/>
            <person name="Pizarro-Tobias P."/>
            <person name="Valverde-Corredor A."/>
            <person name="Niqui J.L."/>
            <person name="Trivino J.C."/>
            <person name="Roca A."/>
            <person name="Mercado-Blanco J."/>
        </authorList>
    </citation>
    <scope>NUCLEOTIDE SEQUENCE [LARGE SCALE GENOMIC DNA]</scope>
    <source>
        <strain evidence="2 3">PIC167</strain>
    </source>
</reference>